<evidence type="ECO:0000313" key="2">
    <source>
        <dbReference type="EMBL" id="KAJ1133132.1"/>
    </source>
</evidence>
<sequence>MLQGPTRSALPQPLAPPLPKSGSGRPQRIPGVPGVPGCPGPRPHILAAGFRGRPVDDPLTPASSGGTGLRAPVVLSSPDLFGALVSPLLLLAELRSGKAACACPAAPGPLTGSEFLRLFGYGPRQEEGLLGYFRSCLKIL</sequence>
<accession>A0AAV7Q0M0</accession>
<protein>
    <submittedName>
        <fullName evidence="2">Uncharacterized protein</fullName>
    </submittedName>
</protein>
<gene>
    <name evidence="2" type="ORF">NDU88_011429</name>
</gene>
<dbReference type="EMBL" id="JANPWB010000011">
    <property type="protein sequence ID" value="KAJ1133132.1"/>
    <property type="molecule type" value="Genomic_DNA"/>
</dbReference>
<feature type="region of interest" description="Disordered" evidence="1">
    <location>
        <begin position="1"/>
        <end position="66"/>
    </location>
</feature>
<name>A0AAV7Q0M0_PLEWA</name>
<dbReference type="AlphaFoldDB" id="A0AAV7Q0M0"/>
<evidence type="ECO:0000313" key="3">
    <source>
        <dbReference type="Proteomes" id="UP001066276"/>
    </source>
</evidence>
<comment type="caution">
    <text evidence="2">The sequence shown here is derived from an EMBL/GenBank/DDBJ whole genome shotgun (WGS) entry which is preliminary data.</text>
</comment>
<evidence type="ECO:0000256" key="1">
    <source>
        <dbReference type="SAM" id="MobiDB-lite"/>
    </source>
</evidence>
<reference evidence="2" key="1">
    <citation type="journal article" date="2022" name="bioRxiv">
        <title>Sequencing and chromosome-scale assembly of the giantPleurodeles waltlgenome.</title>
        <authorList>
            <person name="Brown T."/>
            <person name="Elewa A."/>
            <person name="Iarovenko S."/>
            <person name="Subramanian E."/>
            <person name="Araus A.J."/>
            <person name="Petzold A."/>
            <person name="Susuki M."/>
            <person name="Suzuki K.-i.T."/>
            <person name="Hayashi T."/>
            <person name="Toyoda A."/>
            <person name="Oliveira C."/>
            <person name="Osipova E."/>
            <person name="Leigh N.D."/>
            <person name="Simon A."/>
            <person name="Yun M.H."/>
        </authorList>
    </citation>
    <scope>NUCLEOTIDE SEQUENCE</scope>
    <source>
        <strain evidence="2">20211129_DDA</strain>
        <tissue evidence="2">Liver</tissue>
    </source>
</reference>
<dbReference type="Proteomes" id="UP001066276">
    <property type="component" value="Chromosome 7"/>
</dbReference>
<proteinExistence type="predicted"/>
<keyword evidence="3" id="KW-1185">Reference proteome</keyword>
<organism evidence="2 3">
    <name type="scientific">Pleurodeles waltl</name>
    <name type="common">Iberian ribbed newt</name>
    <dbReference type="NCBI Taxonomy" id="8319"/>
    <lineage>
        <taxon>Eukaryota</taxon>
        <taxon>Metazoa</taxon>
        <taxon>Chordata</taxon>
        <taxon>Craniata</taxon>
        <taxon>Vertebrata</taxon>
        <taxon>Euteleostomi</taxon>
        <taxon>Amphibia</taxon>
        <taxon>Batrachia</taxon>
        <taxon>Caudata</taxon>
        <taxon>Salamandroidea</taxon>
        <taxon>Salamandridae</taxon>
        <taxon>Pleurodelinae</taxon>
        <taxon>Pleurodeles</taxon>
    </lineage>
</organism>